<sequence>MGKGERATFDVNPRLTPSSQPLSLKKGRNIHGLPTAQRPVKKGLLSEDEGVSDREPSVLDLRPAHCSAAHSASPLLQEALDTSVLPLHKRKLLHDTKSHAFVHVEEPEVPLFILVTTYFSYLVLIVFAHLRDFFGKRFKSQEYAYLRHHDGYAPIFSDFESLWRRRLYQRISDCFQRPITGVAGAYVTLLDRVSNDFNRTFKLTGTKTRTLNLASYNYLGFAQSTGPCADSVEQSIEQFGVGNASPCADLGTTQLLRETESTVARFLGTEGALVVSMGFATNSTTLPALVSKGCLLISDELNHASLVTGSRLSGATIRVFRHNDTSHLESVLRDAISQGQPRTHRPWKKILVVVEGLYSMEGQFCDLPGIVALKEKYKFYLFVDEAHSIGAVGPRGRGVCDWFGVDPRKVDIHMGTFTKSFGSTGGYISGKKELIDFLRLNNHSTMYGESTSVPVLQQIASSVRIIMGEDGTNDGQRRLETLAFNGMYFAKRLREMGYLTLGSDGSPVAPMLLMNPAKIPAFSRECLKRGISVVVVCYPATPIITSRVRFCLSASHTKEDLDYALEQIDTIGNLLMLKLGSGSGNQH</sequence>
<dbReference type="Pfam" id="PF00155">
    <property type="entry name" value="Aminotran_1_2"/>
    <property type="match status" value="1"/>
</dbReference>
<keyword evidence="4" id="KW-1133">Transmembrane helix</keyword>
<evidence type="ECO:0000256" key="2">
    <source>
        <dbReference type="ARBA" id="ARBA00022679"/>
    </source>
</evidence>
<evidence type="ECO:0000313" key="6">
    <source>
        <dbReference type="EMBL" id="KAJ1967556.1"/>
    </source>
</evidence>
<dbReference type="GO" id="GO:0017059">
    <property type="term" value="C:serine palmitoyltransferase complex"/>
    <property type="evidence" value="ECO:0007669"/>
    <property type="project" value="TreeGrafter"/>
</dbReference>
<dbReference type="AlphaFoldDB" id="A0A9W8AXJ6"/>
<dbReference type="InterPro" id="IPR015422">
    <property type="entry name" value="PyrdxlP-dep_Trfase_small"/>
</dbReference>
<proteinExistence type="predicted"/>
<dbReference type="InterPro" id="IPR004839">
    <property type="entry name" value="Aminotransferase_I/II_large"/>
</dbReference>
<evidence type="ECO:0000259" key="5">
    <source>
        <dbReference type="Pfam" id="PF00155"/>
    </source>
</evidence>
<dbReference type="GO" id="GO:0046513">
    <property type="term" value="P:ceramide biosynthetic process"/>
    <property type="evidence" value="ECO:0007669"/>
    <property type="project" value="TreeGrafter"/>
</dbReference>
<dbReference type="InterPro" id="IPR050087">
    <property type="entry name" value="AON_synthase_class-II"/>
</dbReference>
<feature type="region of interest" description="Disordered" evidence="3">
    <location>
        <begin position="1"/>
        <end position="51"/>
    </location>
</feature>
<name>A0A9W8AXJ6_9FUNG</name>
<dbReference type="EMBL" id="JANBPY010000318">
    <property type="protein sequence ID" value="KAJ1967556.1"/>
    <property type="molecule type" value="Genomic_DNA"/>
</dbReference>
<dbReference type="PANTHER" id="PTHR13693:SF3">
    <property type="entry name" value="LD36009P"/>
    <property type="match status" value="1"/>
</dbReference>
<dbReference type="Gene3D" id="3.40.640.10">
    <property type="entry name" value="Type I PLP-dependent aspartate aminotransferase-like (Major domain)"/>
    <property type="match status" value="1"/>
</dbReference>
<keyword evidence="2 6" id="KW-0808">Transferase</keyword>
<evidence type="ECO:0000256" key="4">
    <source>
        <dbReference type="SAM" id="Phobius"/>
    </source>
</evidence>
<dbReference type="GO" id="GO:0046512">
    <property type="term" value="P:sphingosine biosynthetic process"/>
    <property type="evidence" value="ECO:0007669"/>
    <property type="project" value="TreeGrafter"/>
</dbReference>
<dbReference type="Proteomes" id="UP001150925">
    <property type="component" value="Unassembled WGS sequence"/>
</dbReference>
<dbReference type="GO" id="GO:0016020">
    <property type="term" value="C:membrane"/>
    <property type="evidence" value="ECO:0007669"/>
    <property type="project" value="GOC"/>
</dbReference>
<dbReference type="Gene3D" id="3.90.1150.10">
    <property type="entry name" value="Aspartate Aminotransferase, domain 1"/>
    <property type="match status" value="1"/>
</dbReference>
<dbReference type="OrthoDB" id="65434at2759"/>
<comment type="cofactor">
    <cofactor evidence="1">
        <name>pyridoxal 5'-phosphate</name>
        <dbReference type="ChEBI" id="CHEBI:597326"/>
    </cofactor>
</comment>
<keyword evidence="4" id="KW-0812">Transmembrane</keyword>
<reference evidence="6" key="1">
    <citation type="submission" date="2022-07" db="EMBL/GenBank/DDBJ databases">
        <title>Phylogenomic reconstructions and comparative analyses of Kickxellomycotina fungi.</title>
        <authorList>
            <person name="Reynolds N.K."/>
            <person name="Stajich J.E."/>
            <person name="Barry K."/>
            <person name="Grigoriev I.V."/>
            <person name="Crous P."/>
            <person name="Smith M.E."/>
        </authorList>
    </citation>
    <scope>NUCLEOTIDE SEQUENCE</scope>
    <source>
        <strain evidence="6">RSA 1196</strain>
    </source>
</reference>
<accession>A0A9W8AXJ6</accession>
<dbReference type="SUPFAM" id="SSF53383">
    <property type="entry name" value="PLP-dependent transferases"/>
    <property type="match status" value="1"/>
</dbReference>
<evidence type="ECO:0000256" key="1">
    <source>
        <dbReference type="ARBA" id="ARBA00001933"/>
    </source>
</evidence>
<dbReference type="GO" id="GO:0004758">
    <property type="term" value="F:serine C-palmitoyltransferase activity"/>
    <property type="evidence" value="ECO:0007669"/>
    <property type="project" value="UniProtKB-EC"/>
</dbReference>
<organism evidence="6 7">
    <name type="scientific">Dispira parvispora</name>
    <dbReference type="NCBI Taxonomy" id="1520584"/>
    <lineage>
        <taxon>Eukaryota</taxon>
        <taxon>Fungi</taxon>
        <taxon>Fungi incertae sedis</taxon>
        <taxon>Zoopagomycota</taxon>
        <taxon>Kickxellomycotina</taxon>
        <taxon>Dimargaritomycetes</taxon>
        <taxon>Dimargaritales</taxon>
        <taxon>Dimargaritaceae</taxon>
        <taxon>Dispira</taxon>
    </lineage>
</organism>
<feature type="domain" description="Aminotransferase class I/classII large" evidence="5">
    <location>
        <begin position="210"/>
        <end position="568"/>
    </location>
</feature>
<gene>
    <name evidence="6" type="primary">LCB2</name>
    <name evidence="6" type="ORF">IWQ62_001786</name>
</gene>
<dbReference type="GO" id="GO:0030170">
    <property type="term" value="F:pyridoxal phosphate binding"/>
    <property type="evidence" value="ECO:0007669"/>
    <property type="project" value="InterPro"/>
</dbReference>
<evidence type="ECO:0000256" key="3">
    <source>
        <dbReference type="SAM" id="MobiDB-lite"/>
    </source>
</evidence>
<feature type="transmembrane region" description="Helical" evidence="4">
    <location>
        <begin position="111"/>
        <end position="130"/>
    </location>
</feature>
<dbReference type="CDD" id="cd06454">
    <property type="entry name" value="KBL_like"/>
    <property type="match status" value="1"/>
</dbReference>
<evidence type="ECO:0000313" key="7">
    <source>
        <dbReference type="Proteomes" id="UP001150925"/>
    </source>
</evidence>
<keyword evidence="4" id="KW-0472">Membrane</keyword>
<keyword evidence="6" id="KW-0012">Acyltransferase</keyword>
<dbReference type="InterPro" id="IPR015424">
    <property type="entry name" value="PyrdxlP-dep_Trfase"/>
</dbReference>
<dbReference type="InterPro" id="IPR015421">
    <property type="entry name" value="PyrdxlP-dep_Trfase_major"/>
</dbReference>
<keyword evidence="7" id="KW-1185">Reference proteome</keyword>
<comment type="caution">
    <text evidence="6">The sequence shown here is derived from an EMBL/GenBank/DDBJ whole genome shotgun (WGS) entry which is preliminary data.</text>
</comment>
<dbReference type="PANTHER" id="PTHR13693">
    <property type="entry name" value="CLASS II AMINOTRANSFERASE/8-AMINO-7-OXONONANOATE SYNTHASE"/>
    <property type="match status" value="1"/>
</dbReference>
<protein>
    <submittedName>
        <fullName evidence="6">Serine palmitoyltransferase component</fullName>
        <ecNumber evidence="6">2.3.1.50</ecNumber>
    </submittedName>
</protein>
<dbReference type="EC" id="2.3.1.50" evidence="6"/>